<name>A0AAW3ZL27_9GAMM</name>
<dbReference type="EMBL" id="JACYTR010000023">
    <property type="protein sequence ID" value="MBD8526433.1"/>
    <property type="molecule type" value="Genomic_DNA"/>
</dbReference>
<protein>
    <recommendedName>
        <fullName evidence="3">Curli production assembly/transport component CsgG</fullName>
    </recommendedName>
</protein>
<dbReference type="AlphaFoldDB" id="A0AAW3ZL27"/>
<proteinExistence type="predicted"/>
<sequence length="310" mass="34005">MKHLLLVLALIATLLTGCVPAPLIKLESSLSEADKAEHVVIFLAQSEVTVDDANTGNMGGGLIGALIQASVESTMTRNRQEALAPMRDQLLDFQFESRLTAAIQANLPTRLVRADAGVKIIRNEDELRQHLADVVPANVLLVTPRYAFEQNFEIAYVHASVGLWRYEQVPPTAAELRKIKKEERKSRLPALLHGGSYMSQQVIAAPFEKYEKQPGESIYERHARLWSANGASAVRKAFSNSLDEVAALIQRDADGGLPAANGAHKVKALLAQPAFGPLQVKVDLLASNEGRSLVQIGQNTHWIDDRQIKR</sequence>
<keyword evidence="2" id="KW-1185">Reference proteome</keyword>
<dbReference type="Proteomes" id="UP000613768">
    <property type="component" value="Unassembled WGS sequence"/>
</dbReference>
<dbReference type="RefSeq" id="WP_192029855.1">
    <property type="nucleotide sequence ID" value="NZ_JACYTR010000023.1"/>
</dbReference>
<evidence type="ECO:0000313" key="1">
    <source>
        <dbReference type="EMBL" id="MBD8526433.1"/>
    </source>
</evidence>
<accession>A0AAW3ZL27</accession>
<evidence type="ECO:0000313" key="2">
    <source>
        <dbReference type="Proteomes" id="UP000613768"/>
    </source>
</evidence>
<reference evidence="1 2" key="1">
    <citation type="submission" date="2020-09" db="EMBL/GenBank/DDBJ databases">
        <title>Pseudoxanthomonas sp. CAU 1598 isolated from sand of Yaerae Beach.</title>
        <authorList>
            <person name="Kim W."/>
        </authorList>
    </citation>
    <scope>NUCLEOTIDE SEQUENCE [LARGE SCALE GENOMIC DNA]</scope>
    <source>
        <strain evidence="1 2">CAU 1598</strain>
    </source>
</reference>
<gene>
    <name evidence="1" type="ORF">IFO71_11860</name>
</gene>
<evidence type="ECO:0008006" key="3">
    <source>
        <dbReference type="Google" id="ProtNLM"/>
    </source>
</evidence>
<dbReference type="PROSITE" id="PS51257">
    <property type="entry name" value="PROKAR_LIPOPROTEIN"/>
    <property type="match status" value="1"/>
</dbReference>
<comment type="caution">
    <text evidence="1">The sequence shown here is derived from an EMBL/GenBank/DDBJ whole genome shotgun (WGS) entry which is preliminary data.</text>
</comment>
<organism evidence="1 2">
    <name type="scientific">Pseudomarimonas arenosa</name>
    <dbReference type="NCBI Taxonomy" id="2774145"/>
    <lineage>
        <taxon>Bacteria</taxon>
        <taxon>Pseudomonadati</taxon>
        <taxon>Pseudomonadota</taxon>
        <taxon>Gammaproteobacteria</taxon>
        <taxon>Lysobacterales</taxon>
        <taxon>Lysobacteraceae</taxon>
        <taxon>Pseudomarimonas</taxon>
    </lineage>
</organism>